<dbReference type="Gene3D" id="3.30.70.20">
    <property type="match status" value="2"/>
</dbReference>
<dbReference type="CDD" id="cd16373">
    <property type="entry name" value="DMSOR_beta_like"/>
    <property type="match status" value="1"/>
</dbReference>
<proteinExistence type="predicted"/>
<dbReference type="InterPro" id="IPR004494">
    <property type="entry name" value="MauM_NapG"/>
</dbReference>
<feature type="domain" description="4Fe-4S ferredoxin-type" evidence="8">
    <location>
        <begin position="43"/>
        <end position="73"/>
    </location>
</feature>
<dbReference type="InterPro" id="IPR050294">
    <property type="entry name" value="RnfB_subfamily"/>
</dbReference>
<evidence type="ECO:0000256" key="6">
    <source>
        <dbReference type="ARBA" id="ARBA00023004"/>
    </source>
</evidence>
<dbReference type="PANTHER" id="PTHR42859">
    <property type="entry name" value="OXIDOREDUCTASE"/>
    <property type="match status" value="1"/>
</dbReference>
<evidence type="ECO:0000256" key="2">
    <source>
        <dbReference type="ARBA" id="ARBA00022485"/>
    </source>
</evidence>
<sequence>MSRRKLLGNLPKGLATLGLGGLFWGSLVKETSAESLVLRPPGALPEKDFLKACLKCGQCVEACPYDTLKLAPAAADNLAGTPYFEPRAIPCYMCTDFPCIKKCPSEALSEKEITIDGEASINNSKMGLAVVHKESCIAYEGIHCSACYRACPLMGEAIQLIFDKNEVTQKHANLKPVVNGDICTGCGLCEHACIMEESAIKVLPPHVIEGKAGTHYIKSWDPADENRLTDIPETKKKEDVESTLDYLNDDNLLDDE</sequence>
<dbReference type="NCBIfam" id="TIGR00397">
    <property type="entry name" value="mauM_napG"/>
    <property type="match status" value="1"/>
</dbReference>
<keyword evidence="2" id="KW-0004">4Fe-4S</keyword>
<feature type="domain" description="4Fe-4S ferredoxin-type" evidence="8">
    <location>
        <begin position="174"/>
        <end position="205"/>
    </location>
</feature>
<dbReference type="Pfam" id="PF12838">
    <property type="entry name" value="Fer4_7"/>
    <property type="match status" value="2"/>
</dbReference>
<dbReference type="PANTHER" id="PTHR42859:SF10">
    <property type="entry name" value="DIMETHYLSULFOXIDE REDUCTASE CHAIN B"/>
    <property type="match status" value="1"/>
</dbReference>
<dbReference type="PROSITE" id="PS51379">
    <property type="entry name" value="4FE4S_FER_2"/>
    <property type="match status" value="3"/>
</dbReference>
<dbReference type="PROSITE" id="PS00198">
    <property type="entry name" value="4FE4S_FER_1"/>
    <property type="match status" value="1"/>
</dbReference>
<dbReference type="GO" id="GO:0046872">
    <property type="term" value="F:metal ion binding"/>
    <property type="evidence" value="ECO:0007669"/>
    <property type="project" value="UniProtKB-KW"/>
</dbReference>
<dbReference type="PATRIC" id="fig|1544798.3.peg.2401"/>
<organism evidence="9 10">
    <name type="scientific">Draconibacterium sediminis</name>
    <dbReference type="NCBI Taxonomy" id="1544798"/>
    <lineage>
        <taxon>Bacteria</taxon>
        <taxon>Pseudomonadati</taxon>
        <taxon>Bacteroidota</taxon>
        <taxon>Bacteroidia</taxon>
        <taxon>Marinilabiliales</taxon>
        <taxon>Prolixibacteraceae</taxon>
        <taxon>Draconibacterium</taxon>
    </lineage>
</organism>
<reference evidence="9 10" key="1">
    <citation type="submission" date="2014-09" db="EMBL/GenBank/DDBJ databases">
        <title>Draft Genome Sequence of Draconibacterium sp. JN14CK-3.</title>
        <authorList>
            <person name="Dong C."/>
            <person name="Lai Q."/>
            <person name="Shao Z."/>
        </authorList>
    </citation>
    <scope>NUCLEOTIDE SEQUENCE [LARGE SCALE GENOMIC DNA]</scope>
    <source>
        <strain evidence="9 10">JN14CK-3</strain>
    </source>
</reference>
<evidence type="ECO:0000256" key="5">
    <source>
        <dbReference type="ARBA" id="ARBA00022982"/>
    </source>
</evidence>
<keyword evidence="1" id="KW-0813">Transport</keyword>
<protein>
    <submittedName>
        <fullName evidence="9">Quinol dehydrogenase</fullName>
    </submittedName>
</protein>
<dbReference type="STRING" id="1544798.LH29_11225"/>
<keyword evidence="7" id="KW-0411">Iron-sulfur</keyword>
<keyword evidence="4" id="KW-0677">Repeat</keyword>
<keyword evidence="5" id="KW-0249">Electron transport</keyword>
<keyword evidence="3" id="KW-0479">Metal-binding</keyword>
<accession>A0A0D8JA92</accession>
<dbReference type="AlphaFoldDB" id="A0A0D8JA92"/>
<comment type="caution">
    <text evidence="9">The sequence shown here is derived from an EMBL/GenBank/DDBJ whole genome shotgun (WGS) entry which is preliminary data.</text>
</comment>
<gene>
    <name evidence="9" type="ORF">LH29_11225</name>
</gene>
<dbReference type="GO" id="GO:0051539">
    <property type="term" value="F:4 iron, 4 sulfur cluster binding"/>
    <property type="evidence" value="ECO:0007669"/>
    <property type="project" value="UniProtKB-KW"/>
</dbReference>
<name>A0A0D8JA92_9BACT</name>
<evidence type="ECO:0000313" key="9">
    <source>
        <dbReference type="EMBL" id="KJF43669.1"/>
    </source>
</evidence>
<dbReference type="SUPFAM" id="SSF54862">
    <property type="entry name" value="4Fe-4S ferredoxins"/>
    <property type="match status" value="1"/>
</dbReference>
<dbReference type="EMBL" id="JRHC01000002">
    <property type="protein sequence ID" value="KJF43669.1"/>
    <property type="molecule type" value="Genomic_DNA"/>
</dbReference>
<feature type="domain" description="4Fe-4S ferredoxin-type" evidence="8">
    <location>
        <begin position="80"/>
        <end position="113"/>
    </location>
</feature>
<keyword evidence="10" id="KW-1185">Reference proteome</keyword>
<dbReference type="InterPro" id="IPR017900">
    <property type="entry name" value="4Fe4S_Fe_S_CS"/>
</dbReference>
<evidence type="ECO:0000256" key="1">
    <source>
        <dbReference type="ARBA" id="ARBA00022448"/>
    </source>
</evidence>
<dbReference type="InterPro" id="IPR017896">
    <property type="entry name" value="4Fe4S_Fe-S-bd"/>
</dbReference>
<evidence type="ECO:0000256" key="3">
    <source>
        <dbReference type="ARBA" id="ARBA00022723"/>
    </source>
</evidence>
<dbReference type="Proteomes" id="UP000032544">
    <property type="component" value="Unassembled WGS sequence"/>
</dbReference>
<keyword evidence="6" id="KW-0408">Iron</keyword>
<evidence type="ECO:0000259" key="8">
    <source>
        <dbReference type="PROSITE" id="PS51379"/>
    </source>
</evidence>
<evidence type="ECO:0000256" key="4">
    <source>
        <dbReference type="ARBA" id="ARBA00022737"/>
    </source>
</evidence>
<evidence type="ECO:0000256" key="7">
    <source>
        <dbReference type="ARBA" id="ARBA00023014"/>
    </source>
</evidence>
<dbReference type="NCBIfam" id="NF007012">
    <property type="entry name" value="PRK09476.1"/>
    <property type="match status" value="1"/>
</dbReference>
<evidence type="ECO:0000313" key="10">
    <source>
        <dbReference type="Proteomes" id="UP000032544"/>
    </source>
</evidence>